<dbReference type="InterPro" id="IPR037049">
    <property type="entry name" value="DUF1214_C_sf"/>
</dbReference>
<dbReference type="InterPro" id="IPR010679">
    <property type="entry name" value="DUF1254"/>
</dbReference>
<dbReference type="InterPro" id="IPR037050">
    <property type="entry name" value="DUF1254_sf"/>
</dbReference>
<dbReference type="AlphaFoldDB" id="A0AA41Q624"/>
<dbReference type="PANTHER" id="PTHR36509">
    <property type="entry name" value="BLL3101 PROTEIN"/>
    <property type="match status" value="1"/>
</dbReference>
<keyword evidence="4" id="KW-1185">Reference proteome</keyword>
<dbReference type="RefSeq" id="WP_235055487.1">
    <property type="nucleotide sequence ID" value="NZ_JAKFHA010000018.1"/>
</dbReference>
<comment type="caution">
    <text evidence="3">The sequence shown here is derived from an EMBL/GenBank/DDBJ whole genome shotgun (WGS) entry which is preliminary data.</text>
</comment>
<reference evidence="3" key="1">
    <citation type="submission" date="2022-01" db="EMBL/GenBank/DDBJ databases">
        <title>Genome-Based Taxonomic Classification of the Phylum Actinobacteria.</title>
        <authorList>
            <person name="Gao Y."/>
        </authorList>
    </citation>
    <scope>NUCLEOTIDE SEQUENCE</scope>
    <source>
        <strain evidence="3">KLBMP 8922</strain>
    </source>
</reference>
<evidence type="ECO:0000313" key="3">
    <source>
        <dbReference type="EMBL" id="MCF2530832.1"/>
    </source>
</evidence>
<gene>
    <name evidence="3" type="ORF">LZ495_26955</name>
</gene>
<evidence type="ECO:0000259" key="1">
    <source>
        <dbReference type="Pfam" id="PF06742"/>
    </source>
</evidence>
<dbReference type="Gene3D" id="2.60.40.1610">
    <property type="entry name" value="Domain of unknown function DUF1254"/>
    <property type="match status" value="1"/>
</dbReference>
<dbReference type="Pfam" id="PF06863">
    <property type="entry name" value="DUF1254"/>
    <property type="match status" value="1"/>
</dbReference>
<dbReference type="EMBL" id="JAKFHA010000018">
    <property type="protein sequence ID" value="MCF2530832.1"/>
    <property type="molecule type" value="Genomic_DNA"/>
</dbReference>
<dbReference type="InterPro" id="IPR010621">
    <property type="entry name" value="DUF1214"/>
</dbReference>
<dbReference type="Gene3D" id="2.60.120.600">
    <property type="entry name" value="Domain of unknown function DUF1214, C-terminal domain"/>
    <property type="match status" value="1"/>
</dbReference>
<dbReference type="Proteomes" id="UP001165378">
    <property type="component" value="Unassembled WGS sequence"/>
</dbReference>
<organism evidence="3 4">
    <name type="scientific">Yinghuangia soli</name>
    <dbReference type="NCBI Taxonomy" id="2908204"/>
    <lineage>
        <taxon>Bacteria</taxon>
        <taxon>Bacillati</taxon>
        <taxon>Actinomycetota</taxon>
        <taxon>Actinomycetes</taxon>
        <taxon>Kitasatosporales</taxon>
        <taxon>Streptomycetaceae</taxon>
        <taxon>Yinghuangia</taxon>
    </lineage>
</organism>
<dbReference type="SUPFAM" id="SSF160935">
    <property type="entry name" value="VPA0735-like"/>
    <property type="match status" value="1"/>
</dbReference>
<feature type="domain" description="DUF1254" evidence="2">
    <location>
        <begin position="50"/>
        <end position="179"/>
    </location>
</feature>
<evidence type="ECO:0000313" key="4">
    <source>
        <dbReference type="Proteomes" id="UP001165378"/>
    </source>
</evidence>
<name>A0AA41Q624_9ACTN</name>
<accession>A0AA41Q624</accession>
<sequence>MPDHDEPTDLAALTELAAEAYVYGYPLVYDSTMADRLVTRGIASLPATAPNTFGHGTKLAGPQDEFVSVNNDTIYSIAQLDLSGGPLLLHVPDTEGAYYVLQFIDPWTNNFAYVGSRATGTSEGTFLITPPGWIGSVPDATPVIAAPATMATITGRFACDGPDDLPRVADLQKRLTLEPFAAATAPATGPAAAGAGSGTAESAAGTLAGLPAPDLGVDADQRFWEQLRVLLAAFPPSDADLDYQRRFAPLGLLHEGGSPYRDTPKPLAAALRAGLDAGKARIEAASKAGFGDRHGCWHMSLHAFDYNIDHLGPGTIDAPEWKAADRTASYLQRAVAARVGLWGNHAYEAVYATTFQDADGEQLNGAHTYTLTFTTPPPADAFWSLTMYDTPDYYLIDNAINRYSIGDRTEGLVHAPDGSLTVHIQHAKPVEGEAANWLPAPAGDFRPMLRMYQPGPEILSGSYVLPDIVRVRQ</sequence>
<feature type="domain" description="DUF1214" evidence="1">
    <location>
        <begin position="348"/>
        <end position="455"/>
    </location>
</feature>
<protein>
    <submittedName>
        <fullName evidence="3">DUF1254 domain-containing protein</fullName>
    </submittedName>
</protein>
<evidence type="ECO:0000259" key="2">
    <source>
        <dbReference type="Pfam" id="PF06863"/>
    </source>
</evidence>
<proteinExistence type="predicted"/>
<dbReference type="PANTHER" id="PTHR36509:SF2">
    <property type="entry name" value="BLL3101 PROTEIN"/>
    <property type="match status" value="1"/>
</dbReference>
<dbReference type="Pfam" id="PF06742">
    <property type="entry name" value="DUF1214"/>
    <property type="match status" value="1"/>
</dbReference>